<gene>
    <name evidence="1" type="ORF">SMUL_1160</name>
</gene>
<reference evidence="1 2" key="1">
    <citation type="journal article" date="2014" name="Environ. Microbiol.">
        <title>Insights into organohalide respiration and the versatile catabolism of Sulfurospirillum multivorans gained from comparative genomics and physiological studies.</title>
        <authorList>
            <person name="Goris T."/>
            <person name="Schubert T."/>
            <person name="Gadkari J."/>
            <person name="Wubet T."/>
            <person name="Tarkka M."/>
            <person name="Buscot F."/>
            <person name="Adrian L."/>
            <person name="Diekert G."/>
        </authorList>
    </citation>
    <scope>NUCLEOTIDE SEQUENCE [LARGE SCALE GENOMIC DNA]</scope>
    <source>
        <strain evidence="2">DM 12446 / JCM 15788 / NBRC 109480</strain>
    </source>
</reference>
<evidence type="ECO:0000313" key="1">
    <source>
        <dbReference type="EMBL" id="AHJ12425.1"/>
    </source>
</evidence>
<evidence type="ECO:0000313" key="2">
    <source>
        <dbReference type="Proteomes" id="UP000019322"/>
    </source>
</evidence>
<accession>A0AA86AKF7</accession>
<proteinExistence type="predicted"/>
<protein>
    <submittedName>
        <fullName evidence="1">Uncharacterized protein</fullName>
    </submittedName>
</protein>
<dbReference type="KEGG" id="smul:SMUL_1160"/>
<organism evidence="1 2">
    <name type="scientific">Sulfurospirillum multivorans (strain DM 12446 / JCM 15788 / NBRC 109480)</name>
    <dbReference type="NCBI Taxonomy" id="1150621"/>
    <lineage>
        <taxon>Bacteria</taxon>
        <taxon>Pseudomonadati</taxon>
        <taxon>Campylobacterota</taxon>
        <taxon>Epsilonproteobacteria</taxon>
        <taxon>Campylobacterales</taxon>
        <taxon>Sulfurospirillaceae</taxon>
        <taxon>Sulfurospirillum</taxon>
    </lineage>
</organism>
<dbReference type="Proteomes" id="UP000019322">
    <property type="component" value="Chromosome"/>
</dbReference>
<dbReference type="AlphaFoldDB" id="A0AA86AKF7"/>
<name>A0AA86AKF7_SULMK</name>
<sequence>MSILYNRAIIILCLTRFLKMCIISIRKFMKGVNMCDNIKLFFIGIANSLSTDGYRDIVIAPKKLGMIAKDTKEKQQTSYKEILKRTNGQIEQAQALS</sequence>
<dbReference type="EMBL" id="CP007201">
    <property type="protein sequence ID" value="AHJ12425.1"/>
    <property type="molecule type" value="Genomic_DNA"/>
</dbReference>